<feature type="transmembrane region" description="Helical" evidence="6">
    <location>
        <begin position="53"/>
        <end position="76"/>
    </location>
</feature>
<keyword evidence="9" id="KW-1185">Reference proteome</keyword>
<dbReference type="Proteomes" id="UP000464262">
    <property type="component" value="Chromosome 2"/>
</dbReference>
<evidence type="ECO:0000256" key="1">
    <source>
        <dbReference type="ARBA" id="ARBA00004651"/>
    </source>
</evidence>
<reference evidence="8 9" key="1">
    <citation type="submission" date="2020-01" db="EMBL/GenBank/DDBJ databases">
        <title>Whole genome and functional gene identification of agarase of Vibrio HN897.</title>
        <authorList>
            <person name="Liu Y."/>
            <person name="Zhao Z."/>
        </authorList>
    </citation>
    <scope>NUCLEOTIDE SEQUENCE [LARGE SCALE GENOMIC DNA]</scope>
    <source>
        <strain evidence="8 9">HN897</strain>
    </source>
</reference>
<dbReference type="AlphaFoldDB" id="A0A7Z2T695"/>
<comment type="subcellular location">
    <subcellularLocation>
        <location evidence="1">Cell membrane</location>
        <topology evidence="1">Multi-pass membrane protein</topology>
    </subcellularLocation>
</comment>
<dbReference type="InterPro" id="IPR010432">
    <property type="entry name" value="RDD"/>
</dbReference>
<evidence type="ECO:0000256" key="5">
    <source>
        <dbReference type="ARBA" id="ARBA00023136"/>
    </source>
</evidence>
<keyword evidence="4 6" id="KW-1133">Transmembrane helix</keyword>
<feature type="transmembrane region" description="Helical" evidence="6">
    <location>
        <begin position="20"/>
        <end position="41"/>
    </location>
</feature>
<dbReference type="KEGG" id="vas:GT360_15780"/>
<dbReference type="GO" id="GO:0005886">
    <property type="term" value="C:plasma membrane"/>
    <property type="evidence" value="ECO:0007669"/>
    <property type="project" value="UniProtKB-SubCell"/>
</dbReference>
<keyword evidence="5 6" id="KW-0472">Membrane</keyword>
<evidence type="ECO:0000256" key="2">
    <source>
        <dbReference type="ARBA" id="ARBA00022475"/>
    </source>
</evidence>
<evidence type="ECO:0000256" key="3">
    <source>
        <dbReference type="ARBA" id="ARBA00022692"/>
    </source>
</evidence>
<protein>
    <submittedName>
        <fullName evidence="8">RDD family protein</fullName>
    </submittedName>
</protein>
<evidence type="ECO:0000259" key="7">
    <source>
        <dbReference type="Pfam" id="PF06271"/>
    </source>
</evidence>
<gene>
    <name evidence="8" type="ORF">GT360_15780</name>
</gene>
<organism evidence="8 9">
    <name type="scientific">Vibrio astriarenae</name>
    <dbReference type="NCBI Taxonomy" id="1481923"/>
    <lineage>
        <taxon>Bacteria</taxon>
        <taxon>Pseudomonadati</taxon>
        <taxon>Pseudomonadota</taxon>
        <taxon>Gammaproteobacteria</taxon>
        <taxon>Vibrionales</taxon>
        <taxon>Vibrionaceae</taxon>
        <taxon>Vibrio</taxon>
    </lineage>
</organism>
<accession>A0A7Z2T695</accession>
<dbReference type="PANTHER" id="PTHR36115">
    <property type="entry name" value="PROLINE-RICH ANTIGEN HOMOLOG-RELATED"/>
    <property type="match status" value="1"/>
</dbReference>
<dbReference type="EMBL" id="CP047476">
    <property type="protein sequence ID" value="QIA65021.1"/>
    <property type="molecule type" value="Genomic_DNA"/>
</dbReference>
<keyword evidence="3 6" id="KW-0812">Transmembrane</keyword>
<keyword evidence="2" id="KW-1003">Cell membrane</keyword>
<dbReference type="Pfam" id="PF06271">
    <property type="entry name" value="RDD"/>
    <property type="match status" value="1"/>
</dbReference>
<dbReference type="RefSeq" id="WP_164649920.1">
    <property type="nucleotide sequence ID" value="NZ_CP047476.1"/>
</dbReference>
<evidence type="ECO:0000256" key="4">
    <source>
        <dbReference type="ARBA" id="ARBA00022989"/>
    </source>
</evidence>
<evidence type="ECO:0000313" key="9">
    <source>
        <dbReference type="Proteomes" id="UP000464262"/>
    </source>
</evidence>
<evidence type="ECO:0000256" key="6">
    <source>
        <dbReference type="SAM" id="Phobius"/>
    </source>
</evidence>
<feature type="domain" description="RDD" evidence="7">
    <location>
        <begin position="14"/>
        <end position="149"/>
    </location>
</feature>
<name>A0A7Z2T695_9VIBR</name>
<evidence type="ECO:0000313" key="8">
    <source>
        <dbReference type="EMBL" id="QIA65021.1"/>
    </source>
</evidence>
<proteinExistence type="predicted"/>
<sequence>MEEQISVKSNTKLASRWSRFWAVIIDSLIAMAYTIPVLWYTDFGQRIMAVGNLPLFESLIFMLYSWVMYLLCHGYLLHTKGQTIGKNVFEIAIVDASDNYIGLPKLFLKRYLPITIAASLPIVGQFAVTIDGLFVFRKDKRCIHDLIAGTKVIALEASTNNVADDSKPLTEA</sequence>
<dbReference type="InterPro" id="IPR051791">
    <property type="entry name" value="Pra-immunoreactive"/>
</dbReference>